<keyword evidence="1" id="KW-0479">Metal-binding</keyword>
<keyword evidence="3" id="KW-0862">Zinc</keyword>
<evidence type="ECO:0000256" key="1">
    <source>
        <dbReference type="ARBA" id="ARBA00022723"/>
    </source>
</evidence>
<keyword evidence="2 4" id="KW-0863">Zinc-finger</keyword>
<protein>
    <recommendedName>
        <fullName evidence="6">SWIM-type domain-containing protein</fullName>
    </recommendedName>
</protein>
<evidence type="ECO:0000259" key="6">
    <source>
        <dbReference type="PROSITE" id="PS50966"/>
    </source>
</evidence>
<evidence type="ECO:0000256" key="5">
    <source>
        <dbReference type="SAM" id="MobiDB-lite"/>
    </source>
</evidence>
<dbReference type="EMBL" id="SDMP01000004">
    <property type="protein sequence ID" value="RYR61758.1"/>
    <property type="molecule type" value="Genomic_DNA"/>
</dbReference>
<keyword evidence="8" id="KW-1185">Reference proteome</keyword>
<dbReference type="InterPro" id="IPR004330">
    <property type="entry name" value="FAR1_DNA_bnd_dom"/>
</dbReference>
<name>A0A445DEZ6_ARAHY</name>
<dbReference type="InterPro" id="IPR007527">
    <property type="entry name" value="Znf_SWIM"/>
</dbReference>
<feature type="region of interest" description="Disordered" evidence="5">
    <location>
        <begin position="466"/>
        <end position="489"/>
    </location>
</feature>
<evidence type="ECO:0000256" key="3">
    <source>
        <dbReference type="ARBA" id="ARBA00022833"/>
    </source>
</evidence>
<evidence type="ECO:0000256" key="2">
    <source>
        <dbReference type="ARBA" id="ARBA00022771"/>
    </source>
</evidence>
<evidence type="ECO:0000313" key="8">
    <source>
        <dbReference type="Proteomes" id="UP000289738"/>
    </source>
</evidence>
<dbReference type="STRING" id="3818.A0A445DEZ6"/>
<gene>
    <name evidence="7" type="ORF">Ahy_A04g018962</name>
</gene>
<dbReference type="PANTHER" id="PTHR47718:SF13">
    <property type="entry name" value="OS09G0290500 PROTEIN"/>
    <property type="match status" value="1"/>
</dbReference>
<sequence>MHPGEVQRIQIFVPKVRMTFNTLEDAAKFYKDYAKAAGFSTRVWSTNKKENEIKNQLITCSKEGKWKSKISSTEKTNPSASLNCLARIYIHILKNVGVWIISKVVLHHSHSCCPNQAEMLKQYRELSMSVCRTIENNEEAGIRPGKTYQSFVAAAGGHHELNFIEKDVRNYITREVKNVSELDDAKEFGKYLLRMKKKNQIFFFELELEDDQLIKLAFWADARSRAVCEYFGDVISFDTTYNTNRAIKACMPTTIHRWCIWHVTKKISGKLNGYKGHIEIEQEMSHVIWNSHTKELFDRNWNDFMLKYGLVDNKWLSGYSVYKVVKQVFSSTFNKFAVMYDSVAAQVKCQCLLFESRGILCHHSLSVLSFERVTKVSPKYILDRWSKNVKKRHTHIKSNHDAQLLAPRSKRFDKLVFRSQNICEFTSESEELTTILHCAYDNVVVEMEELKVKRKGTCSLSHRDDSLESVNELQSPPRVRTRRRPKNRLGSKLDKQIANTSKKKKMKALSELNLFYAASVVQPNSSQYHEHVINYHFRDPVAGDRFLGV</sequence>
<reference evidence="7 8" key="1">
    <citation type="submission" date="2019-01" db="EMBL/GenBank/DDBJ databases">
        <title>Sequencing of cultivated peanut Arachis hypogaea provides insights into genome evolution and oil improvement.</title>
        <authorList>
            <person name="Chen X."/>
        </authorList>
    </citation>
    <scope>NUCLEOTIDE SEQUENCE [LARGE SCALE GENOMIC DNA]</scope>
    <source>
        <strain evidence="8">cv. Fuhuasheng</strain>
        <tissue evidence="7">Leaves</tissue>
    </source>
</reference>
<evidence type="ECO:0000256" key="4">
    <source>
        <dbReference type="PROSITE-ProRule" id="PRU00325"/>
    </source>
</evidence>
<dbReference type="Pfam" id="PF03101">
    <property type="entry name" value="FAR1"/>
    <property type="match status" value="1"/>
</dbReference>
<feature type="domain" description="SWIM-type" evidence="6">
    <location>
        <begin position="336"/>
        <end position="372"/>
    </location>
</feature>
<dbReference type="InterPro" id="IPR006564">
    <property type="entry name" value="Znf_PMZ"/>
</dbReference>
<dbReference type="PANTHER" id="PTHR47718">
    <property type="entry name" value="OS01G0519700 PROTEIN"/>
    <property type="match status" value="1"/>
</dbReference>
<dbReference type="GO" id="GO:0008270">
    <property type="term" value="F:zinc ion binding"/>
    <property type="evidence" value="ECO:0007669"/>
    <property type="project" value="UniProtKB-KW"/>
</dbReference>
<evidence type="ECO:0000313" key="7">
    <source>
        <dbReference type="EMBL" id="RYR61758.1"/>
    </source>
</evidence>
<feature type="compositionally biased region" description="Basic residues" evidence="5">
    <location>
        <begin position="479"/>
        <end position="489"/>
    </location>
</feature>
<proteinExistence type="predicted"/>
<dbReference type="PROSITE" id="PS50966">
    <property type="entry name" value="ZF_SWIM"/>
    <property type="match status" value="1"/>
</dbReference>
<comment type="caution">
    <text evidence="7">The sequence shown here is derived from an EMBL/GenBank/DDBJ whole genome shotgun (WGS) entry which is preliminary data.</text>
</comment>
<dbReference type="Proteomes" id="UP000289738">
    <property type="component" value="Chromosome A04"/>
</dbReference>
<dbReference type="AlphaFoldDB" id="A0A445DEZ6"/>
<dbReference type="SMART" id="SM00575">
    <property type="entry name" value="ZnF_PMZ"/>
    <property type="match status" value="1"/>
</dbReference>
<accession>A0A445DEZ6</accession>
<organism evidence="7 8">
    <name type="scientific">Arachis hypogaea</name>
    <name type="common">Peanut</name>
    <dbReference type="NCBI Taxonomy" id="3818"/>
    <lineage>
        <taxon>Eukaryota</taxon>
        <taxon>Viridiplantae</taxon>
        <taxon>Streptophyta</taxon>
        <taxon>Embryophyta</taxon>
        <taxon>Tracheophyta</taxon>
        <taxon>Spermatophyta</taxon>
        <taxon>Magnoliopsida</taxon>
        <taxon>eudicotyledons</taxon>
        <taxon>Gunneridae</taxon>
        <taxon>Pentapetalae</taxon>
        <taxon>rosids</taxon>
        <taxon>fabids</taxon>
        <taxon>Fabales</taxon>
        <taxon>Fabaceae</taxon>
        <taxon>Papilionoideae</taxon>
        <taxon>50 kb inversion clade</taxon>
        <taxon>dalbergioids sensu lato</taxon>
        <taxon>Dalbergieae</taxon>
        <taxon>Pterocarpus clade</taxon>
        <taxon>Arachis</taxon>
    </lineage>
</organism>